<gene>
    <name evidence="3" type="ORF">FE251_12385</name>
</gene>
<organism evidence="3 4">
    <name type="scientific">Georgenia wutianyii</name>
    <dbReference type="NCBI Taxonomy" id="2585135"/>
    <lineage>
        <taxon>Bacteria</taxon>
        <taxon>Bacillati</taxon>
        <taxon>Actinomycetota</taxon>
        <taxon>Actinomycetes</taxon>
        <taxon>Micrococcales</taxon>
        <taxon>Bogoriellaceae</taxon>
        <taxon>Georgenia</taxon>
    </lineage>
</organism>
<name>A0ABX5VPE1_9MICO</name>
<dbReference type="Pfam" id="PF13794">
    <property type="entry name" value="MiaE_2"/>
    <property type="match status" value="1"/>
</dbReference>
<dbReference type="Gene3D" id="1.20.1260.10">
    <property type="match status" value="1"/>
</dbReference>
<dbReference type="EMBL" id="CP040899">
    <property type="protein sequence ID" value="QDB80088.1"/>
    <property type="molecule type" value="Genomic_DNA"/>
</dbReference>
<feature type="domain" description="Ferritin-like" evidence="2">
    <location>
        <begin position="38"/>
        <end position="201"/>
    </location>
</feature>
<dbReference type="InterPro" id="IPR012347">
    <property type="entry name" value="Ferritin-like"/>
</dbReference>
<dbReference type="InterPro" id="IPR059125">
    <property type="entry name" value="Ferritin_actino"/>
</dbReference>
<keyword evidence="4" id="KW-1185">Reference proteome</keyword>
<evidence type="ECO:0000256" key="1">
    <source>
        <dbReference type="SAM" id="MobiDB-lite"/>
    </source>
</evidence>
<accession>A0ABX5VPE1</accession>
<proteinExistence type="predicted"/>
<protein>
    <recommendedName>
        <fullName evidence="2">Ferritin-like domain-containing protein</fullName>
    </recommendedName>
</protein>
<dbReference type="Proteomes" id="UP000313948">
    <property type="component" value="Chromosome"/>
</dbReference>
<reference evidence="3 4" key="1">
    <citation type="submission" date="2019-05" db="EMBL/GenBank/DDBJ databases">
        <title>Georgenia *** sp. nov., and Georgenia *** sp. nov., isolated from the intestinal contents of plateau pika (Ochotona curzoniae) in the Qinghai-Tibet plateau of China.</title>
        <authorList>
            <person name="Tian Z."/>
        </authorList>
    </citation>
    <scope>NUCLEOTIDE SEQUENCE [LARGE SCALE GENOMIC DNA]</scope>
    <source>
        <strain evidence="3 4">Z294</strain>
    </source>
</reference>
<feature type="region of interest" description="Disordered" evidence="1">
    <location>
        <begin position="15"/>
        <end position="34"/>
    </location>
</feature>
<evidence type="ECO:0000259" key="2">
    <source>
        <dbReference type="Pfam" id="PF13794"/>
    </source>
</evidence>
<sequence length="239" mass="25183">MTSVTRGLARWSPVGRTYAGRMPNTPPSPPLDGREGPASVLALLGAGDLVAFSWLSADADLAPALGARESLARAAAERMGHYDVVAAMLDEAVGTHEGVTPYLGFLEEVGGRMEAMSWEEQLLRTAVMGGMVHDLGDVLAQLLPAEQRERVMQGASAPDDVVIDLMAGRLSQDEPLRARLSLWGRRVAGEALAVLPAVVAQIADAAGDRREAVTALQAPAAATMSSRHAQRMERLGLAA</sequence>
<evidence type="ECO:0000313" key="4">
    <source>
        <dbReference type="Proteomes" id="UP000313948"/>
    </source>
</evidence>
<evidence type="ECO:0000313" key="3">
    <source>
        <dbReference type="EMBL" id="QDB80088.1"/>
    </source>
</evidence>